<keyword evidence="4" id="KW-1185">Reference proteome</keyword>
<sequence length="435" mass="48547">MAISGIYVGLLLVGMLPIMLFGTSPSSAFGMLGLVVGIWLLLGAVDWLLAAPARKVALERDLPARSRLGEAVTSTLYVTNLGPRHLRAVVRDGWEPSAGAPRMREKLSIPVRERRSIHTVLQPWRRGDRRSEFAVVRSWGPMHLTARQAVLRAPGRVRILPPFNARKHLPSRIARLRELDGQTTLQVRGQGTEFDSLRDYVRGDDVRSIDWRATARKQELVVRTWRPERDRRVIIVIDSGRTAAARIEDETRLDTAIESALLLAALATRAGDRVDLIAFDQRVRARVQGFTGSVLLSQITNAMANVEPELIEMNWQEVPRLVREVTTHRALVVLLSTADNFGTSRGLLEMLPSITHQHLVMVASITDPETAELAEQLSDRDEVMRAAAAERAMFDAAQVRRTMTRLGADAITATPYELPPRVADRYLELKKAGRL</sequence>
<feature type="transmembrane region" description="Helical" evidence="1">
    <location>
        <begin position="28"/>
        <end position="50"/>
    </location>
</feature>
<dbReference type="Pfam" id="PF01882">
    <property type="entry name" value="DUF58"/>
    <property type="match status" value="1"/>
</dbReference>
<reference evidence="3 4" key="1">
    <citation type="submission" date="2019-09" db="EMBL/GenBank/DDBJ databases">
        <title>Phylogeny of genus Pseudoclavibacter and closely related genus.</title>
        <authorList>
            <person name="Li Y."/>
        </authorList>
    </citation>
    <scope>NUCLEOTIDE SEQUENCE [LARGE SCALE GENOMIC DNA]</scope>
    <source>
        <strain evidence="3 4">KCTC 13959</strain>
    </source>
</reference>
<comment type="caution">
    <text evidence="3">The sequence shown here is derived from an EMBL/GenBank/DDBJ whole genome shotgun (WGS) entry which is preliminary data.</text>
</comment>
<feature type="transmembrane region" description="Helical" evidence="1">
    <location>
        <begin position="5"/>
        <end position="22"/>
    </location>
</feature>
<evidence type="ECO:0000313" key="4">
    <source>
        <dbReference type="Proteomes" id="UP000433493"/>
    </source>
</evidence>
<evidence type="ECO:0000313" key="3">
    <source>
        <dbReference type="EMBL" id="KAB1641170.1"/>
    </source>
</evidence>
<dbReference type="EMBL" id="WBKB01000010">
    <property type="protein sequence ID" value="KAB1641170.1"/>
    <property type="molecule type" value="Genomic_DNA"/>
</dbReference>
<proteinExistence type="predicted"/>
<name>A0A7J5B7R7_9MICO</name>
<dbReference type="OrthoDB" id="845740at2"/>
<dbReference type="InterPro" id="IPR002881">
    <property type="entry name" value="DUF58"/>
</dbReference>
<dbReference type="Proteomes" id="UP000433493">
    <property type="component" value="Unassembled WGS sequence"/>
</dbReference>
<keyword evidence="1" id="KW-0812">Transmembrane</keyword>
<protein>
    <submittedName>
        <fullName evidence="3">DUF58 domain-containing protein</fullName>
    </submittedName>
</protein>
<dbReference type="PANTHER" id="PTHR33608:SF3">
    <property type="entry name" value="SLR2013 PROTEIN"/>
    <property type="match status" value="1"/>
</dbReference>
<gene>
    <name evidence="3" type="ORF">F8O05_13130</name>
</gene>
<keyword evidence="1" id="KW-1133">Transmembrane helix</keyword>
<dbReference type="PANTHER" id="PTHR33608">
    <property type="entry name" value="BLL2464 PROTEIN"/>
    <property type="match status" value="1"/>
</dbReference>
<evidence type="ECO:0000256" key="1">
    <source>
        <dbReference type="SAM" id="Phobius"/>
    </source>
</evidence>
<feature type="domain" description="DUF58" evidence="2">
    <location>
        <begin position="197"/>
        <end position="375"/>
    </location>
</feature>
<evidence type="ECO:0000259" key="2">
    <source>
        <dbReference type="Pfam" id="PF01882"/>
    </source>
</evidence>
<dbReference type="AlphaFoldDB" id="A0A7J5B7R7"/>
<dbReference type="RefSeq" id="WP_158053207.1">
    <property type="nucleotide sequence ID" value="NZ_WBKB01000010.1"/>
</dbReference>
<accession>A0A7J5B7R7</accession>
<keyword evidence="1" id="KW-0472">Membrane</keyword>
<organism evidence="3 4">
    <name type="scientific">Gulosibacter chungangensis</name>
    <dbReference type="NCBI Taxonomy" id="979746"/>
    <lineage>
        <taxon>Bacteria</taxon>
        <taxon>Bacillati</taxon>
        <taxon>Actinomycetota</taxon>
        <taxon>Actinomycetes</taxon>
        <taxon>Micrococcales</taxon>
        <taxon>Microbacteriaceae</taxon>
        <taxon>Gulosibacter</taxon>
    </lineage>
</organism>